<dbReference type="PANTHER" id="PTHR15160">
    <property type="entry name" value="VON HIPPEL-LINDAU PROTEIN"/>
    <property type="match status" value="1"/>
</dbReference>
<evidence type="ECO:0000313" key="5">
    <source>
        <dbReference type="Proteomes" id="UP000006727"/>
    </source>
</evidence>
<reference evidence="4 5" key="2">
    <citation type="journal article" date="2018" name="Plant J.">
        <title>The Physcomitrella patens chromosome-scale assembly reveals moss genome structure and evolution.</title>
        <authorList>
            <person name="Lang D."/>
            <person name="Ullrich K.K."/>
            <person name="Murat F."/>
            <person name="Fuchs J."/>
            <person name="Jenkins J."/>
            <person name="Haas F.B."/>
            <person name="Piednoel M."/>
            <person name="Gundlach H."/>
            <person name="Van Bel M."/>
            <person name="Meyberg R."/>
            <person name="Vives C."/>
            <person name="Morata J."/>
            <person name="Symeonidi A."/>
            <person name="Hiss M."/>
            <person name="Muchero W."/>
            <person name="Kamisugi Y."/>
            <person name="Saleh O."/>
            <person name="Blanc G."/>
            <person name="Decker E.L."/>
            <person name="van Gessel N."/>
            <person name="Grimwood J."/>
            <person name="Hayes R.D."/>
            <person name="Graham S.W."/>
            <person name="Gunter L.E."/>
            <person name="McDaniel S.F."/>
            <person name="Hoernstein S.N.W."/>
            <person name="Larsson A."/>
            <person name="Li F.W."/>
            <person name="Perroud P.F."/>
            <person name="Phillips J."/>
            <person name="Ranjan P."/>
            <person name="Rokshar D.S."/>
            <person name="Rothfels C.J."/>
            <person name="Schneider L."/>
            <person name="Shu S."/>
            <person name="Stevenson D.W."/>
            <person name="Thummler F."/>
            <person name="Tillich M."/>
            <person name="Villarreal Aguilar J.C."/>
            <person name="Widiez T."/>
            <person name="Wong G.K."/>
            <person name="Wymore A."/>
            <person name="Zhang Y."/>
            <person name="Zimmer A.D."/>
            <person name="Quatrano R.S."/>
            <person name="Mayer K.F.X."/>
            <person name="Goodstein D."/>
            <person name="Casacuberta J.M."/>
            <person name="Vandepoele K."/>
            <person name="Reski R."/>
            <person name="Cuming A.C."/>
            <person name="Tuskan G.A."/>
            <person name="Maumus F."/>
            <person name="Salse J."/>
            <person name="Schmutz J."/>
            <person name="Rensing S.A."/>
        </authorList>
    </citation>
    <scope>NUCLEOTIDE SEQUENCE [LARGE SCALE GENOMIC DNA]</scope>
    <source>
        <strain evidence="4 5">cv. Gransden 2004</strain>
    </source>
</reference>
<dbReference type="EMBL" id="ABEU02000007">
    <property type="status" value="NOT_ANNOTATED_CDS"/>
    <property type="molecule type" value="Genomic_DNA"/>
</dbReference>
<evidence type="ECO:0000259" key="3">
    <source>
        <dbReference type="PROSITE" id="PS51658"/>
    </source>
</evidence>
<proteinExistence type="inferred from homology"/>
<feature type="domain" description="BFN" evidence="3">
    <location>
        <begin position="167"/>
        <end position="312"/>
    </location>
</feature>
<gene>
    <name evidence="4" type="primary">LOC112284901</name>
</gene>
<dbReference type="InterPro" id="IPR003729">
    <property type="entry name" value="Bi_nuclease_dom"/>
</dbReference>
<dbReference type="PANTHER" id="PTHR15160:SF1">
    <property type="entry name" value="VON HIPPEL-LINDAU DISEASE TUMOR SUPPRESSOR"/>
    <property type="match status" value="1"/>
</dbReference>
<dbReference type="OrthoDB" id="413400at2759"/>
<dbReference type="Gramene" id="Pp3c7_7380V3.6">
    <property type="protein sequence ID" value="Pp3c7_7380V3.6"/>
    <property type="gene ID" value="Pp3c7_7380"/>
</dbReference>
<dbReference type="EnsemblPlants" id="Pp3c7_7380V3.6">
    <property type="protein sequence ID" value="Pp3c7_7380V3.6"/>
    <property type="gene ID" value="Pp3c7_7380"/>
</dbReference>
<name>A0A7I4FU27_PHYPA</name>
<organism evidence="4 5">
    <name type="scientific">Physcomitrium patens</name>
    <name type="common">Spreading-leaved earth moss</name>
    <name type="synonym">Physcomitrella patens</name>
    <dbReference type="NCBI Taxonomy" id="3218"/>
    <lineage>
        <taxon>Eukaryota</taxon>
        <taxon>Viridiplantae</taxon>
        <taxon>Streptophyta</taxon>
        <taxon>Embryophyta</taxon>
        <taxon>Bryophyta</taxon>
        <taxon>Bryophytina</taxon>
        <taxon>Bryopsida</taxon>
        <taxon>Funariidae</taxon>
        <taxon>Funariales</taxon>
        <taxon>Funariaceae</taxon>
        <taxon>Physcomitrium</taxon>
    </lineage>
</organism>
<reference evidence="4" key="3">
    <citation type="submission" date="2020-12" db="UniProtKB">
        <authorList>
            <consortium name="EnsemblPlants"/>
        </authorList>
    </citation>
    <scope>IDENTIFICATION</scope>
</reference>
<keyword evidence="5" id="KW-1185">Reference proteome</keyword>
<evidence type="ECO:0000256" key="1">
    <source>
        <dbReference type="ARBA" id="ARBA00009095"/>
    </source>
</evidence>
<dbReference type="GeneID" id="112284901"/>
<accession>A0A7I4FU27</accession>
<dbReference type="Proteomes" id="UP000006727">
    <property type="component" value="Chromosome 7"/>
</dbReference>
<evidence type="ECO:0000256" key="2">
    <source>
        <dbReference type="ARBA" id="ARBA00025428"/>
    </source>
</evidence>
<evidence type="ECO:0000313" key="4">
    <source>
        <dbReference type="EnsemblPlants" id="Pp3c7_7380V3.6"/>
    </source>
</evidence>
<protein>
    <recommendedName>
        <fullName evidence="3">BFN domain-containing protein</fullName>
    </recommendedName>
</protein>
<dbReference type="PROSITE" id="PS51658">
    <property type="entry name" value="BFN"/>
    <property type="match status" value="1"/>
</dbReference>
<dbReference type="SUPFAM" id="SSF103256">
    <property type="entry name" value="Hypothetical protein TM0160"/>
    <property type="match status" value="1"/>
</dbReference>
<dbReference type="RefSeq" id="XP_024381025.1">
    <property type="nucleotide sequence ID" value="XM_024525257.2"/>
</dbReference>
<comment type="function">
    <text evidence="2">Bifunctional nuclease with both RNase and DNase activities. Involved in basal defense response. Participates in abscisic acid-derived callose deposition following infection by a necrotrophic pathogen.</text>
</comment>
<sequence>MATTLYVSAPCSCTNSAFEFILCSFSSGVVRPFLLVKQRFAACPCQAWSSCRGSLISEVGMTSSASISSGGMISRGKVRGFGAMVGMSDDFHEGRRRFESSKEETHWVLNRRQVLLGSLLTSYPLFVTQGMVALADLTQELESSSSAETQESAEVDTFGFDGLGSREEEYAVGKVVALAQAGDGAVLFLGVDGFDLPLQMVVGAAEAMAILTAAQDRRSRRPVTHEAWGSSLAAVGWKVDHVTITTMESDVFYSRLVLALGKSLDKEAAEVSRNDRFRSVDTRPSDAIALALRCRAPLFINKKVAEEAVGALIKGADPVKRPSDPLNQPGLQAKSAIDTSSNNFLDRFASQAGSNREPLWRSSDNDSYNDIVHNFKPIHWKSRGTLKLYQSTLYV</sequence>
<dbReference type="InterPro" id="IPR036104">
    <property type="entry name" value="BFN_sf"/>
</dbReference>
<dbReference type="AlphaFoldDB" id="A0A7I4FU27"/>
<dbReference type="KEGG" id="ppp:112284901"/>
<reference evidence="4 5" key="1">
    <citation type="journal article" date="2008" name="Science">
        <title>The Physcomitrella genome reveals evolutionary insights into the conquest of land by plants.</title>
        <authorList>
            <person name="Rensing S."/>
            <person name="Lang D."/>
            <person name="Zimmer A."/>
            <person name="Terry A."/>
            <person name="Salamov A."/>
            <person name="Shapiro H."/>
            <person name="Nishiyama T."/>
            <person name="Perroud P.-F."/>
            <person name="Lindquist E."/>
            <person name="Kamisugi Y."/>
            <person name="Tanahashi T."/>
            <person name="Sakakibara K."/>
            <person name="Fujita T."/>
            <person name="Oishi K."/>
            <person name="Shin-I T."/>
            <person name="Kuroki Y."/>
            <person name="Toyoda A."/>
            <person name="Suzuki Y."/>
            <person name="Hashimoto A."/>
            <person name="Yamaguchi K."/>
            <person name="Sugano A."/>
            <person name="Kohara Y."/>
            <person name="Fujiyama A."/>
            <person name="Anterola A."/>
            <person name="Aoki S."/>
            <person name="Ashton N."/>
            <person name="Barbazuk W.B."/>
            <person name="Barker E."/>
            <person name="Bennetzen J."/>
            <person name="Bezanilla M."/>
            <person name="Blankenship R."/>
            <person name="Cho S.H."/>
            <person name="Dutcher S."/>
            <person name="Estelle M."/>
            <person name="Fawcett J.A."/>
            <person name="Gundlach H."/>
            <person name="Hanada K."/>
            <person name="Heyl A."/>
            <person name="Hicks K.A."/>
            <person name="Hugh J."/>
            <person name="Lohr M."/>
            <person name="Mayer K."/>
            <person name="Melkozernov A."/>
            <person name="Murata T."/>
            <person name="Nelson D."/>
            <person name="Pils B."/>
            <person name="Prigge M."/>
            <person name="Reiss B."/>
            <person name="Renner T."/>
            <person name="Rombauts S."/>
            <person name="Rushton P."/>
            <person name="Sanderfoot A."/>
            <person name="Schween G."/>
            <person name="Shiu S.-H."/>
            <person name="Stueber K."/>
            <person name="Theodoulou F.L."/>
            <person name="Tu H."/>
            <person name="Van de Peer Y."/>
            <person name="Verrier P.J."/>
            <person name="Waters E."/>
            <person name="Wood A."/>
            <person name="Yang L."/>
            <person name="Cove D."/>
            <person name="Cuming A."/>
            <person name="Hasebe M."/>
            <person name="Lucas S."/>
            <person name="Mishler D.B."/>
            <person name="Reski R."/>
            <person name="Grigoriev I."/>
            <person name="Quatrano R.S."/>
            <person name="Boore J.L."/>
        </authorList>
    </citation>
    <scope>NUCLEOTIDE SEQUENCE [LARGE SCALE GENOMIC DNA]</scope>
    <source>
        <strain evidence="4 5">cv. Gransden 2004</strain>
    </source>
</reference>
<dbReference type="Gene3D" id="3.10.690.10">
    <property type="entry name" value="Bifunctional nuclease domain"/>
    <property type="match status" value="1"/>
</dbReference>
<dbReference type="InParanoid" id="A0A7I4FU27"/>
<comment type="similarity">
    <text evidence="1">Belongs to the bifunctional nuclease family.</text>
</comment>
<dbReference type="GO" id="GO:0030891">
    <property type="term" value="C:VCB complex"/>
    <property type="evidence" value="ECO:0000318"/>
    <property type="project" value="GO_Central"/>
</dbReference>
<dbReference type="GO" id="GO:0004518">
    <property type="term" value="F:nuclease activity"/>
    <property type="evidence" value="ECO:0007669"/>
    <property type="project" value="InterPro"/>
</dbReference>
<dbReference type="Pfam" id="PF02577">
    <property type="entry name" value="BFN_dom"/>
    <property type="match status" value="1"/>
</dbReference>
<dbReference type="GO" id="GO:0005634">
    <property type="term" value="C:nucleus"/>
    <property type="evidence" value="ECO:0000318"/>
    <property type="project" value="GO_Central"/>
</dbReference>
<dbReference type="GO" id="GO:0016567">
    <property type="term" value="P:protein ubiquitination"/>
    <property type="evidence" value="ECO:0000318"/>
    <property type="project" value="GO_Central"/>
</dbReference>